<dbReference type="HOGENOM" id="CLU_2542715_0_0_1"/>
<name>A0A067TB71_GALM3</name>
<evidence type="ECO:0000313" key="1">
    <source>
        <dbReference type="EMBL" id="KDR77144.1"/>
    </source>
</evidence>
<keyword evidence="2" id="KW-1185">Reference proteome</keyword>
<protein>
    <submittedName>
        <fullName evidence="1">Uncharacterized protein</fullName>
    </submittedName>
</protein>
<evidence type="ECO:0000313" key="2">
    <source>
        <dbReference type="Proteomes" id="UP000027222"/>
    </source>
</evidence>
<proteinExistence type="predicted"/>
<reference evidence="2" key="1">
    <citation type="journal article" date="2014" name="Proc. Natl. Acad. Sci. U.S.A.">
        <title>Extensive sampling of basidiomycete genomes demonstrates inadequacy of the white-rot/brown-rot paradigm for wood decay fungi.</title>
        <authorList>
            <person name="Riley R."/>
            <person name="Salamov A.A."/>
            <person name="Brown D.W."/>
            <person name="Nagy L.G."/>
            <person name="Floudas D."/>
            <person name="Held B.W."/>
            <person name="Levasseur A."/>
            <person name="Lombard V."/>
            <person name="Morin E."/>
            <person name="Otillar R."/>
            <person name="Lindquist E.A."/>
            <person name="Sun H."/>
            <person name="LaButti K.M."/>
            <person name="Schmutz J."/>
            <person name="Jabbour D."/>
            <person name="Luo H."/>
            <person name="Baker S.E."/>
            <person name="Pisabarro A.G."/>
            <person name="Walton J.D."/>
            <person name="Blanchette R.A."/>
            <person name="Henrissat B."/>
            <person name="Martin F."/>
            <person name="Cullen D."/>
            <person name="Hibbett D.S."/>
            <person name="Grigoriev I.V."/>
        </authorList>
    </citation>
    <scope>NUCLEOTIDE SEQUENCE [LARGE SCALE GENOMIC DNA]</scope>
    <source>
        <strain evidence="2">CBS 339.88</strain>
    </source>
</reference>
<dbReference type="OrthoDB" id="423313at2759"/>
<gene>
    <name evidence="1" type="ORF">GALMADRAFT_155794</name>
</gene>
<accession>A0A067TB71</accession>
<dbReference type="Proteomes" id="UP000027222">
    <property type="component" value="Unassembled WGS sequence"/>
</dbReference>
<dbReference type="EMBL" id="KL142377">
    <property type="protein sequence ID" value="KDR77144.1"/>
    <property type="molecule type" value="Genomic_DNA"/>
</dbReference>
<sequence length="83" mass="9511">MDSSVGFGPRHVRDGPTSAKQLNYVTMIYLGFLRVTDRIPSIPPFALDHHISLSAGIIPFWLLRASLTWITYNNNFVYRFLNL</sequence>
<dbReference type="AlphaFoldDB" id="A0A067TB71"/>
<organism evidence="1 2">
    <name type="scientific">Galerina marginata (strain CBS 339.88)</name>
    <dbReference type="NCBI Taxonomy" id="685588"/>
    <lineage>
        <taxon>Eukaryota</taxon>
        <taxon>Fungi</taxon>
        <taxon>Dikarya</taxon>
        <taxon>Basidiomycota</taxon>
        <taxon>Agaricomycotina</taxon>
        <taxon>Agaricomycetes</taxon>
        <taxon>Agaricomycetidae</taxon>
        <taxon>Agaricales</taxon>
        <taxon>Agaricineae</taxon>
        <taxon>Strophariaceae</taxon>
        <taxon>Galerina</taxon>
    </lineage>
</organism>